<dbReference type="EMBL" id="RQXX01000003">
    <property type="protein sequence ID" value="RVV98162.1"/>
    <property type="molecule type" value="Genomic_DNA"/>
</dbReference>
<keyword evidence="3" id="KW-0255">Endonuclease</keyword>
<evidence type="ECO:0000313" key="3">
    <source>
        <dbReference type="EMBL" id="RVV98162.1"/>
    </source>
</evidence>
<dbReference type="OrthoDB" id="292013at2"/>
<feature type="compositionally biased region" description="Basic and acidic residues" evidence="1">
    <location>
        <begin position="10"/>
        <end position="24"/>
    </location>
</feature>
<dbReference type="InterPro" id="IPR005135">
    <property type="entry name" value="Endo/exonuclease/phosphatase"/>
</dbReference>
<feature type="domain" description="Endonuclease/exonuclease/phosphatase" evidence="2">
    <location>
        <begin position="91"/>
        <end position="392"/>
    </location>
</feature>
<protein>
    <submittedName>
        <fullName evidence="3">Endonuclease/exonuclease/phosphatase family protein</fullName>
    </submittedName>
</protein>
<keyword evidence="3" id="KW-0378">Hydrolase</keyword>
<organism evidence="3 4">
    <name type="scientific">Mesobaculum littorinae</name>
    <dbReference type="NCBI Taxonomy" id="2486419"/>
    <lineage>
        <taxon>Bacteria</taxon>
        <taxon>Pseudomonadati</taxon>
        <taxon>Pseudomonadota</taxon>
        <taxon>Alphaproteobacteria</taxon>
        <taxon>Rhodobacterales</taxon>
        <taxon>Roseobacteraceae</taxon>
        <taxon>Mesobaculum</taxon>
    </lineage>
</organism>
<dbReference type="Gene3D" id="3.60.10.10">
    <property type="entry name" value="Endonuclease/exonuclease/phosphatase"/>
    <property type="match status" value="1"/>
</dbReference>
<dbReference type="Proteomes" id="UP000285908">
    <property type="component" value="Unassembled WGS sequence"/>
</dbReference>
<keyword evidence="4" id="KW-1185">Reference proteome</keyword>
<evidence type="ECO:0000256" key="1">
    <source>
        <dbReference type="SAM" id="MobiDB-lite"/>
    </source>
</evidence>
<dbReference type="AlphaFoldDB" id="A0A438AHJ5"/>
<feature type="region of interest" description="Disordered" evidence="1">
    <location>
        <begin position="1"/>
        <end position="37"/>
    </location>
</feature>
<comment type="caution">
    <text evidence="3">The sequence shown here is derived from an EMBL/GenBank/DDBJ whole genome shotgun (WGS) entry which is preliminary data.</text>
</comment>
<dbReference type="InterPro" id="IPR036691">
    <property type="entry name" value="Endo/exonu/phosph_ase_sf"/>
</dbReference>
<feature type="region of interest" description="Disordered" evidence="1">
    <location>
        <begin position="323"/>
        <end position="346"/>
    </location>
</feature>
<evidence type="ECO:0000259" key="2">
    <source>
        <dbReference type="Pfam" id="PF03372"/>
    </source>
</evidence>
<sequence length="434" mass="46393">MGVPSHLPVHARDRDGARGPDHRAATPARLRPRGRARHRLNGWPGGARAAVLAACIALIAPVPAPAQTGAERVRIVYFNTELARDGPGLLYRDILRADPQVLAVARTLAHLSPDIAVLSGVDWDHEGRALDALARRIAEAGHPMPHVFAGAPNAGAGSGLDLDGDGRRGGPGDAQGYGRFRGEGALAVLSRHPIAADDLRDFSGLAWLDLPDNHAPEGTAPGQRLSSNAHWDLPVRIGATSLRLLIWHATPPVFDGPRDRNGRRNHDEAALWLAYLRGRLAQPPPESRFIVLGDANLDPADGDGRTLAIRTLLAHPALQDPAPRSRGAALAAAAQGGPNAAQRGDPALDTADWFEDPGDWDRAAPGNLRVDYILPSRDLQVRDAGVFWPVPDTPDAAVFSVDGTPASRHHPVWVDIDIPGRGWDPRPLPEHPEK</sequence>
<dbReference type="GO" id="GO:0004527">
    <property type="term" value="F:exonuclease activity"/>
    <property type="evidence" value="ECO:0007669"/>
    <property type="project" value="UniProtKB-KW"/>
</dbReference>
<reference evidence="3 4" key="1">
    <citation type="submission" date="2018-11" db="EMBL/GenBank/DDBJ databases">
        <title>Mesobaculum littorinae gen. nov., sp. nov., isolated from Littorina scabra that represents a novel genus of the order Rhodobacteraceae.</title>
        <authorList>
            <person name="Li F."/>
        </authorList>
    </citation>
    <scope>NUCLEOTIDE SEQUENCE [LARGE SCALE GENOMIC DNA]</scope>
    <source>
        <strain evidence="3 4">M0103</strain>
    </source>
</reference>
<gene>
    <name evidence="3" type="ORF">EKE94_11980</name>
</gene>
<dbReference type="Pfam" id="PF03372">
    <property type="entry name" value="Exo_endo_phos"/>
    <property type="match status" value="1"/>
</dbReference>
<dbReference type="GO" id="GO:0004519">
    <property type="term" value="F:endonuclease activity"/>
    <property type="evidence" value="ECO:0007669"/>
    <property type="project" value="UniProtKB-KW"/>
</dbReference>
<name>A0A438AHJ5_9RHOB</name>
<proteinExistence type="predicted"/>
<evidence type="ECO:0000313" key="4">
    <source>
        <dbReference type="Proteomes" id="UP000285908"/>
    </source>
</evidence>
<feature type="compositionally biased region" description="Low complexity" evidence="1">
    <location>
        <begin position="323"/>
        <end position="344"/>
    </location>
</feature>
<dbReference type="SUPFAM" id="SSF56219">
    <property type="entry name" value="DNase I-like"/>
    <property type="match status" value="1"/>
</dbReference>
<accession>A0A438AHJ5</accession>
<keyword evidence="3" id="KW-0269">Exonuclease</keyword>
<keyword evidence="3" id="KW-0540">Nuclease</keyword>